<sequence>MAADYSGVGHRTTELVLTTYKCSCLGGEPHEPGKVISGEQLLHPPDLTCRFSQGFAGVAHLQRFQPVRWVSVRPPIPPGMGGWYGYPILSPTYFQLLLVHL</sequence>
<comment type="caution">
    <text evidence="1">The sequence shown here is derived from an EMBL/GenBank/DDBJ whole genome shotgun (WGS) entry which is preliminary data.</text>
</comment>
<evidence type="ECO:0000313" key="2">
    <source>
        <dbReference type="Proteomes" id="UP001482620"/>
    </source>
</evidence>
<dbReference type="EMBL" id="JAHRIQ010007885">
    <property type="protein sequence ID" value="MEQ2223467.1"/>
    <property type="molecule type" value="Genomic_DNA"/>
</dbReference>
<name>A0ABV0STY4_9TELE</name>
<gene>
    <name evidence="1" type="ORF">ILYODFUR_037033</name>
</gene>
<proteinExistence type="predicted"/>
<reference evidence="1 2" key="1">
    <citation type="submission" date="2021-06" db="EMBL/GenBank/DDBJ databases">
        <authorList>
            <person name="Palmer J.M."/>
        </authorList>
    </citation>
    <scope>NUCLEOTIDE SEQUENCE [LARGE SCALE GENOMIC DNA]</scope>
    <source>
        <strain evidence="2">if_2019</strain>
        <tissue evidence="1">Muscle</tissue>
    </source>
</reference>
<protein>
    <submittedName>
        <fullName evidence="1">Uncharacterized protein</fullName>
    </submittedName>
</protein>
<accession>A0ABV0STY4</accession>
<dbReference type="Proteomes" id="UP001482620">
    <property type="component" value="Unassembled WGS sequence"/>
</dbReference>
<keyword evidence="2" id="KW-1185">Reference proteome</keyword>
<evidence type="ECO:0000313" key="1">
    <source>
        <dbReference type="EMBL" id="MEQ2223467.1"/>
    </source>
</evidence>
<organism evidence="1 2">
    <name type="scientific">Ilyodon furcidens</name>
    <name type="common">goldbreast splitfin</name>
    <dbReference type="NCBI Taxonomy" id="33524"/>
    <lineage>
        <taxon>Eukaryota</taxon>
        <taxon>Metazoa</taxon>
        <taxon>Chordata</taxon>
        <taxon>Craniata</taxon>
        <taxon>Vertebrata</taxon>
        <taxon>Euteleostomi</taxon>
        <taxon>Actinopterygii</taxon>
        <taxon>Neopterygii</taxon>
        <taxon>Teleostei</taxon>
        <taxon>Neoteleostei</taxon>
        <taxon>Acanthomorphata</taxon>
        <taxon>Ovalentaria</taxon>
        <taxon>Atherinomorphae</taxon>
        <taxon>Cyprinodontiformes</taxon>
        <taxon>Goodeidae</taxon>
        <taxon>Ilyodon</taxon>
    </lineage>
</organism>